<dbReference type="PANTHER" id="PTHR43046">
    <property type="entry name" value="GDP-MANNOSE MANNOSYL HYDROLASE"/>
    <property type="match status" value="1"/>
</dbReference>
<dbReference type="SUPFAM" id="SSF55811">
    <property type="entry name" value="Nudix"/>
    <property type="match status" value="1"/>
</dbReference>
<dbReference type="InterPro" id="IPR015797">
    <property type="entry name" value="NUDIX_hydrolase-like_dom_sf"/>
</dbReference>
<dbReference type="InterPro" id="IPR000086">
    <property type="entry name" value="NUDIX_hydrolase_dom"/>
</dbReference>
<dbReference type="EC" id="3.6.1.55" evidence="5"/>
<dbReference type="Proteomes" id="UP001519344">
    <property type="component" value="Unassembled WGS sequence"/>
</dbReference>
<sequence>MQVIKRITDSDMLGGEPQFMDRVSRYASRGILIDNQMHVAMMYMSESDLYKLPGGGIENSEQPEAAFLREIKEETGYGAEITHALGIIEEHKNRNGFMQLSYCYIAKAHHLSSAPTLTENELRLGMSAAWMTLDQALEAMNDSLLKCHRYSAKFMVLRDRTILEHAINLLTGQGFANETYLNQ</sequence>
<accession>A0ABS4I087</accession>
<organism evidence="5 6">
    <name type="scientific">Paenibacillus aceris</name>
    <dbReference type="NCBI Taxonomy" id="869555"/>
    <lineage>
        <taxon>Bacteria</taxon>
        <taxon>Bacillati</taxon>
        <taxon>Bacillota</taxon>
        <taxon>Bacilli</taxon>
        <taxon>Bacillales</taxon>
        <taxon>Paenibacillaceae</taxon>
        <taxon>Paenibacillus</taxon>
    </lineage>
</organism>
<dbReference type="CDD" id="cd02883">
    <property type="entry name" value="NUDIX_Hydrolase"/>
    <property type="match status" value="1"/>
</dbReference>
<dbReference type="Pfam" id="PF00293">
    <property type="entry name" value="NUDIX"/>
    <property type="match status" value="1"/>
</dbReference>
<reference evidence="5 6" key="1">
    <citation type="submission" date="2021-03" db="EMBL/GenBank/DDBJ databases">
        <title>Genomic Encyclopedia of Type Strains, Phase IV (KMG-IV): sequencing the most valuable type-strain genomes for metagenomic binning, comparative biology and taxonomic classification.</title>
        <authorList>
            <person name="Goeker M."/>
        </authorList>
    </citation>
    <scope>NUCLEOTIDE SEQUENCE [LARGE SCALE GENOMIC DNA]</scope>
    <source>
        <strain evidence="5 6">DSM 24950</strain>
    </source>
</reference>
<keyword evidence="6" id="KW-1185">Reference proteome</keyword>
<dbReference type="PROSITE" id="PS51462">
    <property type="entry name" value="NUDIX"/>
    <property type="match status" value="1"/>
</dbReference>
<feature type="domain" description="Nudix hydrolase" evidence="4">
    <location>
        <begin position="24"/>
        <end position="155"/>
    </location>
</feature>
<dbReference type="RefSeq" id="WP_167054677.1">
    <property type="nucleotide sequence ID" value="NZ_JAAOZR010000007.1"/>
</dbReference>
<dbReference type="GO" id="GO:0035539">
    <property type="term" value="F:8-oxo-7,8-dihydrodeoxyguanosine triphosphate pyrophosphatase activity"/>
    <property type="evidence" value="ECO:0007669"/>
    <property type="project" value="UniProtKB-EC"/>
</dbReference>
<evidence type="ECO:0000256" key="1">
    <source>
        <dbReference type="ARBA" id="ARBA00001946"/>
    </source>
</evidence>
<evidence type="ECO:0000256" key="2">
    <source>
        <dbReference type="ARBA" id="ARBA00022801"/>
    </source>
</evidence>
<evidence type="ECO:0000259" key="4">
    <source>
        <dbReference type="PROSITE" id="PS51462"/>
    </source>
</evidence>
<comment type="similarity">
    <text evidence="3">Belongs to the Nudix hydrolase family.</text>
</comment>
<keyword evidence="2 3" id="KW-0378">Hydrolase</keyword>
<gene>
    <name evidence="5" type="ORF">J2Z65_003192</name>
</gene>
<evidence type="ECO:0000313" key="5">
    <source>
        <dbReference type="EMBL" id="MBP1963971.1"/>
    </source>
</evidence>
<comment type="caution">
    <text evidence="5">The sequence shown here is derived from an EMBL/GenBank/DDBJ whole genome shotgun (WGS) entry which is preliminary data.</text>
</comment>
<dbReference type="InterPro" id="IPR020084">
    <property type="entry name" value="NUDIX_hydrolase_CS"/>
</dbReference>
<evidence type="ECO:0000256" key="3">
    <source>
        <dbReference type="RuleBase" id="RU003476"/>
    </source>
</evidence>
<protein>
    <submittedName>
        <fullName evidence="5">8-oxo-dGTP diphosphatase</fullName>
        <ecNumber evidence="5">3.6.1.55</ecNumber>
    </submittedName>
</protein>
<proteinExistence type="inferred from homology"/>
<dbReference type="PROSITE" id="PS00893">
    <property type="entry name" value="NUDIX_BOX"/>
    <property type="match status" value="1"/>
</dbReference>
<dbReference type="PRINTS" id="PR00502">
    <property type="entry name" value="NUDIXFAMILY"/>
</dbReference>
<dbReference type="Gene3D" id="3.90.79.10">
    <property type="entry name" value="Nucleoside Triphosphate Pyrophosphohydrolase"/>
    <property type="match status" value="1"/>
</dbReference>
<name>A0ABS4I087_9BACL</name>
<evidence type="ECO:0000313" key="6">
    <source>
        <dbReference type="Proteomes" id="UP001519344"/>
    </source>
</evidence>
<dbReference type="PANTHER" id="PTHR43046:SF2">
    <property type="entry name" value="8-OXO-DGTP DIPHOSPHATASE-RELATED"/>
    <property type="match status" value="1"/>
</dbReference>
<dbReference type="EMBL" id="JAGGKV010000007">
    <property type="protein sequence ID" value="MBP1963971.1"/>
    <property type="molecule type" value="Genomic_DNA"/>
</dbReference>
<comment type="cofactor">
    <cofactor evidence="1">
        <name>Mg(2+)</name>
        <dbReference type="ChEBI" id="CHEBI:18420"/>
    </cofactor>
</comment>
<dbReference type="InterPro" id="IPR020476">
    <property type="entry name" value="Nudix_hydrolase"/>
</dbReference>